<sequence length="72" mass="7621">MAELHVLTCPHIPGLSPSALFGAICAARHKNAPFPSPHIVNTTTTISDSSIPTSDQPSSQDSCKGNKKEEYS</sequence>
<accession>A0AAE1LI48</accession>
<feature type="compositionally biased region" description="Low complexity" evidence="1">
    <location>
        <begin position="42"/>
        <end position="62"/>
    </location>
</feature>
<gene>
    <name evidence="2" type="ORF">KUF71_008676</name>
</gene>
<dbReference type="AlphaFoldDB" id="A0AAE1LI48"/>
<proteinExistence type="predicted"/>
<feature type="region of interest" description="Disordered" evidence="1">
    <location>
        <begin position="36"/>
        <end position="72"/>
    </location>
</feature>
<keyword evidence="2" id="KW-0449">Lipoprotein</keyword>
<evidence type="ECO:0000256" key="1">
    <source>
        <dbReference type="SAM" id="MobiDB-lite"/>
    </source>
</evidence>
<dbReference type="Proteomes" id="UP001219518">
    <property type="component" value="Unassembled WGS sequence"/>
</dbReference>
<dbReference type="EMBL" id="JAHWGI010000979">
    <property type="protein sequence ID" value="KAK3919549.1"/>
    <property type="molecule type" value="Genomic_DNA"/>
</dbReference>
<comment type="caution">
    <text evidence="2">The sequence shown here is derived from an EMBL/GenBank/DDBJ whole genome shotgun (WGS) entry which is preliminary data.</text>
</comment>
<evidence type="ECO:0000313" key="3">
    <source>
        <dbReference type="Proteomes" id="UP001219518"/>
    </source>
</evidence>
<reference evidence="2" key="1">
    <citation type="submission" date="2021-07" db="EMBL/GenBank/DDBJ databases">
        <authorList>
            <person name="Catto M.A."/>
            <person name="Jacobson A."/>
            <person name="Kennedy G."/>
            <person name="Labadie P."/>
            <person name="Hunt B.G."/>
            <person name="Srinivasan R."/>
        </authorList>
    </citation>
    <scope>NUCLEOTIDE SEQUENCE</scope>
    <source>
        <strain evidence="2">PL_HMW_Pooled</strain>
        <tissue evidence="2">Head</tissue>
    </source>
</reference>
<protein>
    <submittedName>
        <fullName evidence="2">Lipoprotein MG321-like protein</fullName>
    </submittedName>
</protein>
<organism evidence="2 3">
    <name type="scientific">Frankliniella fusca</name>
    <dbReference type="NCBI Taxonomy" id="407009"/>
    <lineage>
        <taxon>Eukaryota</taxon>
        <taxon>Metazoa</taxon>
        <taxon>Ecdysozoa</taxon>
        <taxon>Arthropoda</taxon>
        <taxon>Hexapoda</taxon>
        <taxon>Insecta</taxon>
        <taxon>Pterygota</taxon>
        <taxon>Neoptera</taxon>
        <taxon>Paraneoptera</taxon>
        <taxon>Thysanoptera</taxon>
        <taxon>Terebrantia</taxon>
        <taxon>Thripoidea</taxon>
        <taxon>Thripidae</taxon>
        <taxon>Frankliniella</taxon>
    </lineage>
</organism>
<name>A0AAE1LI48_9NEOP</name>
<reference evidence="2" key="2">
    <citation type="journal article" date="2023" name="BMC Genomics">
        <title>Pest status, molecular evolution, and epigenetic factors derived from the genome assembly of Frankliniella fusca, a thysanopteran phytovirus vector.</title>
        <authorList>
            <person name="Catto M.A."/>
            <person name="Labadie P.E."/>
            <person name="Jacobson A.L."/>
            <person name="Kennedy G.G."/>
            <person name="Srinivasan R."/>
            <person name="Hunt B.G."/>
        </authorList>
    </citation>
    <scope>NUCLEOTIDE SEQUENCE</scope>
    <source>
        <strain evidence="2">PL_HMW_Pooled</strain>
    </source>
</reference>
<evidence type="ECO:0000313" key="2">
    <source>
        <dbReference type="EMBL" id="KAK3919549.1"/>
    </source>
</evidence>
<keyword evidence="3" id="KW-1185">Reference proteome</keyword>